<keyword evidence="7" id="KW-0997">Cell inner membrane</keyword>
<comment type="caution">
    <text evidence="9">The sequence shown here is derived from an EMBL/GenBank/DDBJ whole genome shotgun (WGS) entry which is preliminary data.</text>
</comment>
<feature type="transmembrane region" description="Helical" evidence="7">
    <location>
        <begin position="42"/>
        <end position="61"/>
    </location>
</feature>
<dbReference type="GO" id="GO:0005886">
    <property type="term" value="C:plasma membrane"/>
    <property type="evidence" value="ECO:0007669"/>
    <property type="project" value="UniProtKB-SubCell"/>
</dbReference>
<dbReference type="InterPro" id="IPR003416">
    <property type="entry name" value="MgtC/SapB/SrpB/YhiD_fam"/>
</dbReference>
<evidence type="ECO:0000256" key="2">
    <source>
        <dbReference type="ARBA" id="ARBA00009298"/>
    </source>
</evidence>
<comment type="subcellular location">
    <subcellularLocation>
        <location evidence="7">Cell inner membrane</location>
        <topology evidence="7">Multi-pass membrane protein</topology>
    </subcellularLocation>
    <subcellularLocation>
        <location evidence="1">Cell membrane</location>
        <topology evidence="1">Multi-pass membrane protein</topology>
    </subcellularLocation>
</comment>
<keyword evidence="4 7" id="KW-0812">Transmembrane</keyword>
<evidence type="ECO:0000256" key="6">
    <source>
        <dbReference type="ARBA" id="ARBA00023136"/>
    </source>
</evidence>
<feature type="domain" description="MgtC/SapB/SrpB/YhiD N-terminal" evidence="8">
    <location>
        <begin position="14"/>
        <end position="145"/>
    </location>
</feature>
<keyword evidence="3" id="KW-1003">Cell membrane</keyword>
<dbReference type="PRINTS" id="PR01837">
    <property type="entry name" value="MGTCSAPBPROT"/>
</dbReference>
<evidence type="ECO:0000256" key="3">
    <source>
        <dbReference type="ARBA" id="ARBA00022475"/>
    </source>
</evidence>
<organism evidence="9 10">
    <name type="scientific">Methylobrevis albus</name>
    <dbReference type="NCBI Taxonomy" id="2793297"/>
    <lineage>
        <taxon>Bacteria</taxon>
        <taxon>Pseudomonadati</taxon>
        <taxon>Pseudomonadota</taxon>
        <taxon>Alphaproteobacteria</taxon>
        <taxon>Hyphomicrobiales</taxon>
        <taxon>Pleomorphomonadaceae</taxon>
        <taxon>Methylobrevis</taxon>
    </lineage>
</organism>
<name>A0A931MXE3_9HYPH</name>
<sequence>MFDGLIDGDGIVRLSAAAVAGMIIGASRGFLGKPAGMRTMGLVSLGAALITIVTIRMPGIADNPDALSRVLQGVIQGVMAGIGFLGAGVVIRDSKEMEVRGLTTAAAVWITAALGVACALGFWTTVLAGLGITLMLLVVARPLDRWIERRAASRNDYG</sequence>
<keyword evidence="5 7" id="KW-1133">Transmembrane helix</keyword>
<protein>
    <recommendedName>
        <fullName evidence="7">Protein MgtC</fullName>
    </recommendedName>
</protein>
<keyword evidence="10" id="KW-1185">Reference proteome</keyword>
<evidence type="ECO:0000313" key="10">
    <source>
        <dbReference type="Proteomes" id="UP000631694"/>
    </source>
</evidence>
<feature type="transmembrane region" description="Helical" evidence="7">
    <location>
        <begin position="12"/>
        <end position="30"/>
    </location>
</feature>
<feature type="transmembrane region" description="Helical" evidence="7">
    <location>
        <begin position="73"/>
        <end position="92"/>
    </location>
</feature>
<dbReference type="Pfam" id="PF02308">
    <property type="entry name" value="MgtC"/>
    <property type="match status" value="1"/>
</dbReference>
<keyword evidence="6 7" id="KW-0472">Membrane</keyword>
<evidence type="ECO:0000313" key="9">
    <source>
        <dbReference type="EMBL" id="MBH0236725.1"/>
    </source>
</evidence>
<comment type="similarity">
    <text evidence="2 7">Belongs to the MgtC/SapB family.</text>
</comment>
<dbReference type="PANTHER" id="PTHR33778:SF1">
    <property type="entry name" value="MAGNESIUM TRANSPORTER YHID-RELATED"/>
    <property type="match status" value="1"/>
</dbReference>
<dbReference type="EMBL" id="JADZLT010000040">
    <property type="protein sequence ID" value="MBH0236725.1"/>
    <property type="molecule type" value="Genomic_DNA"/>
</dbReference>
<evidence type="ECO:0000259" key="8">
    <source>
        <dbReference type="Pfam" id="PF02308"/>
    </source>
</evidence>
<dbReference type="Proteomes" id="UP000631694">
    <property type="component" value="Unassembled WGS sequence"/>
</dbReference>
<proteinExistence type="inferred from homology"/>
<evidence type="ECO:0000256" key="7">
    <source>
        <dbReference type="RuleBase" id="RU365041"/>
    </source>
</evidence>
<feature type="transmembrane region" description="Helical" evidence="7">
    <location>
        <begin position="99"/>
        <end position="116"/>
    </location>
</feature>
<reference evidence="9" key="1">
    <citation type="submission" date="2020-12" db="EMBL/GenBank/DDBJ databases">
        <title>Methylobrevis albus sp. nov., isolated from fresh water lack sediment.</title>
        <authorList>
            <person name="Zou Q."/>
        </authorList>
    </citation>
    <scope>NUCLEOTIDE SEQUENCE</scope>
    <source>
        <strain evidence="9">L22</strain>
    </source>
</reference>
<dbReference type="AlphaFoldDB" id="A0A931MXE3"/>
<evidence type="ECO:0000256" key="5">
    <source>
        <dbReference type="ARBA" id="ARBA00022989"/>
    </source>
</evidence>
<gene>
    <name evidence="9" type="ORF">I5731_02725</name>
</gene>
<evidence type="ECO:0000256" key="4">
    <source>
        <dbReference type="ARBA" id="ARBA00022692"/>
    </source>
</evidence>
<accession>A0A931MXE3</accession>
<dbReference type="PANTHER" id="PTHR33778">
    <property type="entry name" value="PROTEIN MGTC"/>
    <property type="match status" value="1"/>
</dbReference>
<dbReference type="InterPro" id="IPR049177">
    <property type="entry name" value="MgtC_SapB_SrpB_YhiD_N"/>
</dbReference>
<evidence type="ECO:0000256" key="1">
    <source>
        <dbReference type="ARBA" id="ARBA00004651"/>
    </source>
</evidence>